<dbReference type="PROSITE" id="PS50109">
    <property type="entry name" value="HIS_KIN"/>
    <property type="match status" value="1"/>
</dbReference>
<keyword evidence="1" id="KW-0812">Transmembrane</keyword>
<dbReference type="PANTHER" id="PTHR34220:SF7">
    <property type="entry name" value="SENSOR HISTIDINE KINASE YPDA"/>
    <property type="match status" value="1"/>
</dbReference>
<protein>
    <recommendedName>
        <fullName evidence="2">Histidine kinase domain-containing protein</fullName>
    </recommendedName>
</protein>
<dbReference type="EMBL" id="MSCN01000001">
    <property type="protein sequence ID" value="PQJ79086.1"/>
    <property type="molecule type" value="Genomic_DNA"/>
</dbReference>
<dbReference type="Proteomes" id="UP000238882">
    <property type="component" value="Unassembled WGS sequence"/>
</dbReference>
<keyword evidence="1" id="KW-1133">Transmembrane helix</keyword>
<feature type="transmembrane region" description="Helical" evidence="1">
    <location>
        <begin position="678"/>
        <end position="696"/>
    </location>
</feature>
<accession>A0A2S7WNQ4</accession>
<dbReference type="AlphaFoldDB" id="A0A2S7WNQ4"/>
<dbReference type="InterPro" id="IPR050640">
    <property type="entry name" value="Bact_2-comp_sensor_kinase"/>
</dbReference>
<dbReference type="Gene3D" id="3.30.565.10">
    <property type="entry name" value="Histidine kinase-like ATPase, C-terminal domain"/>
    <property type="match status" value="1"/>
</dbReference>
<dbReference type="InterPro" id="IPR015943">
    <property type="entry name" value="WD40/YVTN_repeat-like_dom_sf"/>
</dbReference>
<dbReference type="InterPro" id="IPR010559">
    <property type="entry name" value="Sig_transdc_His_kin_internal"/>
</dbReference>
<dbReference type="SMART" id="SM00387">
    <property type="entry name" value="HATPase_c"/>
    <property type="match status" value="1"/>
</dbReference>
<dbReference type="InterPro" id="IPR003594">
    <property type="entry name" value="HATPase_dom"/>
</dbReference>
<keyword evidence="4" id="KW-1185">Reference proteome</keyword>
<evidence type="ECO:0000313" key="3">
    <source>
        <dbReference type="EMBL" id="PQJ79086.1"/>
    </source>
</evidence>
<sequence length="919" mass="107071">MFLITHTYSQEYAIQNFDTKDGLPTSEFYDVIKDDKGFIWFTSDRGIVRYNSYYFEVFSLKNGLSNIVNFTFYKSSGNTFWINGLDGSFTFWNGNSFSPFAFNFKLKEFSKKSNQWFEIININENFIFFIKGNTPLTSVYKINRKTGFITDLPNEKIIIGSNKCSTKTKKLIKYINEYRKNKSIDNSKLKYSYSYATGKAIKFNTNPSNSFIYNEFLDKKGNLFIMSDDGLSFYTKPFSEDFKHVIINNRSITSMVIDDFDMIWATSVSSGIFKINSINVKYLDIKNGDKNIEGLFRHKNFLYAKTKLGNVYKINKNSVTISYYKLGKRGFHRGYKDFKNENMFYFGGTKYINGIPEANLKTTNILPLSNNSFLEYDYLDLKYYLNTNNKGKIIFKEVTRALSIEPLFKNETYVGTYDGVYNLTRIATSDKKLFSPDKLTKKIRINDLRSNSNILWAGTLGNGLLYKIGSKWNTINEKKLNSKYINSIYLEKENLIWVATNFGLNKIEYSIINQKVKINKITNYDSSNGLLSNYIKDITVFNGYVYVATDKGISYFKENKKEIPKPSVFIEKLQVDQKNYQNTNATIVLKHNQNDIKIKFTGISNYKPKGNKKFYEYKLVSNKSELNNWKATNARDLEYLNLEKGSYTFFVKCFNANGVESDTEKISFYIKPHFTNTLIFKILAVLSCIVFLTFIIKRRNLILREKLEFNLKLKTAELRTLRNQINPHFIFNSLNSVQNYIFSNRKSEANLYLNSLAKLIRNSLNFSKKELISLDEEIQFIQDYLNLEKMRYRDKFDYKINFDESILKRKIFIPPLLSQIIVENSVKHAFKDSGKKGEISITYNIDYDFLNITIVDNGIGFNTESLNKKTNSLGLDIVKQRINLFNEKNKNEKASFEINSKISVGTTITLKLPLKKEWN</sequence>
<name>A0A2S7WNQ4_9FLAO</name>
<dbReference type="PANTHER" id="PTHR34220">
    <property type="entry name" value="SENSOR HISTIDINE KINASE YPDA"/>
    <property type="match status" value="1"/>
</dbReference>
<dbReference type="Gene3D" id="2.130.10.10">
    <property type="entry name" value="YVTN repeat-like/Quinoprotein amine dehydrogenase"/>
    <property type="match status" value="2"/>
</dbReference>
<dbReference type="GO" id="GO:0000155">
    <property type="term" value="F:phosphorelay sensor kinase activity"/>
    <property type="evidence" value="ECO:0007669"/>
    <property type="project" value="InterPro"/>
</dbReference>
<dbReference type="Gene3D" id="2.60.40.10">
    <property type="entry name" value="Immunoglobulins"/>
    <property type="match status" value="1"/>
</dbReference>
<dbReference type="SUPFAM" id="SSF55874">
    <property type="entry name" value="ATPase domain of HSP90 chaperone/DNA topoisomerase II/histidine kinase"/>
    <property type="match status" value="1"/>
</dbReference>
<dbReference type="InterPro" id="IPR005467">
    <property type="entry name" value="His_kinase_dom"/>
</dbReference>
<keyword evidence="1" id="KW-0472">Membrane</keyword>
<proteinExistence type="predicted"/>
<gene>
    <name evidence="3" type="ORF">BTO18_07840</name>
</gene>
<evidence type="ECO:0000256" key="1">
    <source>
        <dbReference type="SAM" id="Phobius"/>
    </source>
</evidence>
<evidence type="ECO:0000259" key="2">
    <source>
        <dbReference type="PROSITE" id="PS50109"/>
    </source>
</evidence>
<evidence type="ECO:0000313" key="4">
    <source>
        <dbReference type="Proteomes" id="UP000238882"/>
    </source>
</evidence>
<dbReference type="Pfam" id="PF02518">
    <property type="entry name" value="HATPase_c"/>
    <property type="match status" value="1"/>
</dbReference>
<feature type="domain" description="Histidine kinase" evidence="2">
    <location>
        <begin position="725"/>
        <end position="916"/>
    </location>
</feature>
<dbReference type="Pfam" id="PF06580">
    <property type="entry name" value="His_kinase"/>
    <property type="match status" value="1"/>
</dbReference>
<reference evidence="3 4" key="1">
    <citation type="submission" date="2016-12" db="EMBL/GenBank/DDBJ databases">
        <title>Trade-off between light-utilization and light-protection in marine flavobacteria.</title>
        <authorList>
            <person name="Kumagai Y."/>
            <person name="Yoshizawa S."/>
            <person name="Kogure K."/>
            <person name="Iwasaki W."/>
        </authorList>
    </citation>
    <scope>NUCLEOTIDE SEQUENCE [LARGE SCALE GENOMIC DNA]</scope>
    <source>
        <strain evidence="3 4">NBRC 108759</strain>
    </source>
</reference>
<dbReference type="InterPro" id="IPR036890">
    <property type="entry name" value="HATPase_C_sf"/>
</dbReference>
<organism evidence="3 4">
    <name type="scientific">Polaribacter porphyrae</name>
    <dbReference type="NCBI Taxonomy" id="1137780"/>
    <lineage>
        <taxon>Bacteria</taxon>
        <taxon>Pseudomonadati</taxon>
        <taxon>Bacteroidota</taxon>
        <taxon>Flavobacteriia</taxon>
        <taxon>Flavobacteriales</taxon>
        <taxon>Flavobacteriaceae</taxon>
    </lineage>
</organism>
<dbReference type="GO" id="GO:0016020">
    <property type="term" value="C:membrane"/>
    <property type="evidence" value="ECO:0007669"/>
    <property type="project" value="InterPro"/>
</dbReference>
<comment type="caution">
    <text evidence="3">The sequence shown here is derived from an EMBL/GenBank/DDBJ whole genome shotgun (WGS) entry which is preliminary data.</text>
</comment>
<dbReference type="InterPro" id="IPR013783">
    <property type="entry name" value="Ig-like_fold"/>
</dbReference>